<dbReference type="EMBL" id="MG450654">
    <property type="protein sequence ID" value="ATW62775.1"/>
    <property type="molecule type" value="Genomic_DNA"/>
</dbReference>
<sequence>MASRIPSLVDGLTVDGRSGSPVVTFTRPADTTAYAAADVIGSSSTANHEATGAGASGSLIQILSAALTVNLTSVPSGMTTFRLHIWDSQPTAIADNAAFSAAAADRAKYCGYIDMAAIQAIGGGFCWTQGDYIGRPLRLSGTSFWFNLVTNGGFTPASATEYRVRFHAVEVGS</sequence>
<gene>
    <name evidence="1" type="ORF">SCBWM1_gp91</name>
</gene>
<protein>
    <submittedName>
        <fullName evidence="1">Uncharacterized protein</fullName>
    </submittedName>
</protein>
<name>A0A3G1L3L6_9CAUD</name>
<keyword evidence="2" id="KW-1185">Reference proteome</keyword>
<accession>A0A3G1L3L6</accession>
<evidence type="ECO:0000313" key="1">
    <source>
        <dbReference type="EMBL" id="ATW62775.1"/>
    </source>
</evidence>
<proteinExistence type="predicted"/>
<evidence type="ECO:0000313" key="2">
    <source>
        <dbReference type="Proteomes" id="UP000274731"/>
    </source>
</evidence>
<organism evidence="1 2">
    <name type="scientific">Synechococcus phage S-CBWM1</name>
    <dbReference type="NCBI Taxonomy" id="2053653"/>
    <lineage>
        <taxon>Viruses</taxon>
        <taxon>Duplodnaviria</taxon>
        <taxon>Heunggongvirae</taxon>
        <taxon>Uroviricota</taxon>
        <taxon>Caudoviricetes</taxon>
        <taxon>Aokuangvirus</taxon>
        <taxon>Aokuangvirus SCBWM1</taxon>
    </lineage>
</organism>
<dbReference type="Proteomes" id="UP000274731">
    <property type="component" value="Segment"/>
</dbReference>
<reference evidence="1 2" key="1">
    <citation type="journal article" date="2018" name="Environ. Microbiol.">
        <title>Novel phage-host interactions and evolution as revealed by a cyanomyovirus isolated from an estuarine environment.</title>
        <authorList>
            <person name="Xu Y."/>
            <person name="Zhang R."/>
            <person name="Wang N."/>
            <person name="Cai L."/>
            <person name="Tong Y."/>
            <person name="Sun Q."/>
            <person name="Chen F."/>
            <person name="Jiao N."/>
        </authorList>
    </citation>
    <scope>NUCLEOTIDE SEQUENCE [LARGE SCALE GENOMIC DNA]</scope>
</reference>